<reference evidence="7" key="2">
    <citation type="submission" date="2015-03" db="EMBL/GenBank/DDBJ databases">
        <authorList>
            <consortium name="Pathogen Informatics"/>
            <person name="Murphy D."/>
        </authorList>
    </citation>
    <scope>NUCLEOTIDE SEQUENCE</scope>
    <source>
        <strain evidence="7">N09902308</strain>
    </source>
</reference>
<evidence type="ECO:0000313" key="2">
    <source>
        <dbReference type="EMBL" id="CFE50409.1"/>
    </source>
</evidence>
<dbReference type="EMBL" id="CSAD01000289">
    <property type="protein sequence ID" value="COV64795.1"/>
    <property type="molecule type" value="Genomic_DNA"/>
</dbReference>
<dbReference type="Proteomes" id="UP000039217">
    <property type="component" value="Unassembled WGS sequence"/>
</dbReference>
<dbReference type="Proteomes" id="UP000045842">
    <property type="component" value="Unassembled WGS sequence"/>
</dbReference>
<dbReference type="Proteomes" id="UP000048289">
    <property type="component" value="Unassembled WGS sequence"/>
</dbReference>
<dbReference type="EMBL" id="CGCX01000808">
    <property type="protein sequence ID" value="CFR83848.1"/>
    <property type="molecule type" value="Genomic_DNA"/>
</dbReference>
<sequence length="73" mass="7661">MRSMSSLDRPEPSWIRIVFSLPVPLSLAVTCTMPLASMSKVTSICGIPRGAGGMPVSSKDPSNLLCAAISRSP</sequence>
<evidence type="ECO:0000313" key="13">
    <source>
        <dbReference type="Proteomes" id="UP000046947"/>
    </source>
</evidence>
<name>A0A655FNI9_MYCTX</name>
<dbReference type="EMBL" id="CSAJ01001016">
    <property type="protein sequence ID" value="COX47758.1"/>
    <property type="molecule type" value="Genomic_DNA"/>
</dbReference>
<evidence type="ECO:0000313" key="11">
    <source>
        <dbReference type="Proteomes" id="UP000045842"/>
    </source>
</evidence>
<dbReference type="EMBL" id="CFOH01000235">
    <property type="protein sequence ID" value="CFE50409.1"/>
    <property type="molecule type" value="Genomic_DNA"/>
</dbReference>
<protein>
    <submittedName>
        <fullName evidence="7">Uncharacterized protein</fullName>
    </submittedName>
</protein>
<dbReference type="Proteomes" id="UP000039021">
    <property type="component" value="Unassembled WGS sequence"/>
</dbReference>
<dbReference type="EMBL" id="CFOE01000266">
    <property type="protein sequence ID" value="CFE39778.1"/>
    <property type="molecule type" value="Genomic_DNA"/>
</dbReference>
<evidence type="ECO:0000313" key="10">
    <source>
        <dbReference type="Proteomes" id="UP000044938"/>
    </source>
</evidence>
<proteinExistence type="predicted"/>
<evidence type="ECO:0000313" key="12">
    <source>
        <dbReference type="Proteomes" id="UP000046680"/>
    </source>
</evidence>
<organism evidence="7 8">
    <name type="scientific">Mycobacterium tuberculosis</name>
    <dbReference type="NCBI Taxonomy" id="1773"/>
    <lineage>
        <taxon>Bacteria</taxon>
        <taxon>Bacillati</taxon>
        <taxon>Actinomycetota</taxon>
        <taxon>Actinomycetes</taxon>
        <taxon>Mycobacteriales</taxon>
        <taxon>Mycobacteriaceae</taxon>
        <taxon>Mycobacterium</taxon>
        <taxon>Mycobacterium tuberculosis complex</taxon>
    </lineage>
</organism>
<dbReference type="EMBL" id="CQQC01000026">
    <property type="protein sequence ID" value="CNU15369.1"/>
    <property type="molecule type" value="Genomic_DNA"/>
</dbReference>
<dbReference type="Proteomes" id="UP000044938">
    <property type="component" value="Unassembled WGS sequence"/>
</dbReference>
<evidence type="ECO:0000313" key="9">
    <source>
        <dbReference type="Proteomes" id="UP000039217"/>
    </source>
</evidence>
<evidence type="ECO:0000313" key="7">
    <source>
        <dbReference type="EMBL" id="COX77171.1"/>
    </source>
</evidence>
<evidence type="ECO:0000313" key="5">
    <source>
        <dbReference type="EMBL" id="COV64795.1"/>
    </source>
</evidence>
<evidence type="ECO:0000313" key="4">
    <source>
        <dbReference type="EMBL" id="CNU15369.1"/>
    </source>
</evidence>
<reference evidence="8 9" key="1">
    <citation type="submission" date="2015-03" db="EMBL/GenBank/DDBJ databases">
        <authorList>
            <consortium name="Pathogen Informatics"/>
        </authorList>
    </citation>
    <scope>NUCLEOTIDE SEQUENCE [LARGE SCALE GENOMIC DNA]</scope>
    <source>
        <strain evidence="3 12">C09601061</strain>
        <strain evidence="4 9">D00501624</strain>
        <strain evidence="5 11">G09801536</strain>
        <strain evidence="1 14">G09901357</strain>
        <strain evidence="2 13">H09601792</strain>
        <strain evidence="6 10">M09401471</strain>
        <strain evidence="8">N09902308</strain>
    </source>
</reference>
<dbReference type="Proteomes" id="UP000046680">
    <property type="component" value="Unassembled WGS sequence"/>
</dbReference>
<evidence type="ECO:0000313" key="6">
    <source>
        <dbReference type="EMBL" id="COX47758.1"/>
    </source>
</evidence>
<accession>A0A655FNI9</accession>
<evidence type="ECO:0000313" key="14">
    <source>
        <dbReference type="Proteomes" id="UP000048289"/>
    </source>
</evidence>
<dbReference type="EMBL" id="CSBK01000693">
    <property type="protein sequence ID" value="COX77171.1"/>
    <property type="molecule type" value="Genomic_DNA"/>
</dbReference>
<dbReference type="AlphaFoldDB" id="A0A655FNI9"/>
<gene>
    <name evidence="3" type="ORF">ERS007657_02205</name>
    <name evidence="4" type="ORF">ERS007661_00167</name>
    <name evidence="5" type="ORF">ERS007679_02221</name>
    <name evidence="1" type="ORF">ERS007681_02166</name>
    <name evidence="2" type="ORF">ERS007688_01707</name>
    <name evidence="6" type="ORF">ERS007720_04567</name>
    <name evidence="7" type="ORF">ERS007739_01704</name>
</gene>
<evidence type="ECO:0000313" key="8">
    <source>
        <dbReference type="Proteomes" id="UP000039021"/>
    </source>
</evidence>
<evidence type="ECO:0000313" key="3">
    <source>
        <dbReference type="EMBL" id="CFR83848.1"/>
    </source>
</evidence>
<evidence type="ECO:0000313" key="1">
    <source>
        <dbReference type="EMBL" id="CFE39778.1"/>
    </source>
</evidence>
<dbReference type="Proteomes" id="UP000046947">
    <property type="component" value="Unassembled WGS sequence"/>
</dbReference>